<comment type="caution">
    <text evidence="2">The sequence shown here is derived from an EMBL/GenBank/DDBJ whole genome shotgun (WGS) entry which is preliminary data.</text>
</comment>
<proteinExistence type="predicted"/>
<dbReference type="Gene3D" id="3.40.30.10">
    <property type="entry name" value="Glutaredoxin"/>
    <property type="match status" value="1"/>
</dbReference>
<evidence type="ECO:0000313" key="2">
    <source>
        <dbReference type="EMBL" id="OIQ64968.1"/>
    </source>
</evidence>
<sequence length="244" mass="25686">MKTPLRATAVALCALLALTGCQKSADAAFGEKVRGYLLEHPEVIEEAIVALNTKKQAAANDSVKAALVAHRKELEADPRDFVANPGGKITVVEFFDYRCGYCRASAPEVLQIIHDNPDIRFVFKEFPIFGELSDVAAKVALTPAGKAKGLALYAALMGQDKLDEAAFDRHLTELGMNPAAAKAGGEAPAIAKQLADTRQLAKALNIEGTPAFIIGDRMVPGADMAAVRAAITDAKAGTAKRAGS</sequence>
<dbReference type="InterPro" id="IPR001853">
    <property type="entry name" value="DSBA-like_thioredoxin_dom"/>
</dbReference>
<dbReference type="EMBL" id="MLJW01007695">
    <property type="protein sequence ID" value="OIQ64968.1"/>
    <property type="molecule type" value="Genomic_DNA"/>
</dbReference>
<dbReference type="Pfam" id="PF18312">
    <property type="entry name" value="ScsC_N"/>
    <property type="match status" value="1"/>
</dbReference>
<dbReference type="CDD" id="cd03023">
    <property type="entry name" value="DsbA_Com1_like"/>
    <property type="match status" value="1"/>
</dbReference>
<dbReference type="InterPro" id="IPR013766">
    <property type="entry name" value="Thioredoxin_domain"/>
</dbReference>
<evidence type="ECO:0000259" key="1">
    <source>
        <dbReference type="PROSITE" id="PS51352"/>
    </source>
</evidence>
<dbReference type="PROSITE" id="PS51352">
    <property type="entry name" value="THIOREDOXIN_2"/>
    <property type="match status" value="1"/>
</dbReference>
<protein>
    <submittedName>
        <fullName evidence="2">DSBA-like thioredoxin domain protein</fullName>
    </submittedName>
</protein>
<dbReference type="PROSITE" id="PS51257">
    <property type="entry name" value="PROKAR_LIPOPROTEIN"/>
    <property type="match status" value="1"/>
</dbReference>
<dbReference type="Pfam" id="PF01323">
    <property type="entry name" value="DSBA"/>
    <property type="match status" value="1"/>
</dbReference>
<reference evidence="2" key="1">
    <citation type="submission" date="2016-10" db="EMBL/GenBank/DDBJ databases">
        <title>Sequence of Gallionella enrichment culture.</title>
        <authorList>
            <person name="Poehlein A."/>
            <person name="Muehling M."/>
            <person name="Daniel R."/>
        </authorList>
    </citation>
    <scope>NUCLEOTIDE SEQUENCE</scope>
</reference>
<accession>A0A1J5P2T8</accession>
<dbReference type="InterPro" id="IPR036249">
    <property type="entry name" value="Thioredoxin-like_sf"/>
</dbReference>
<gene>
    <name evidence="2" type="ORF">GALL_534790</name>
</gene>
<dbReference type="PANTHER" id="PTHR35272">
    <property type="entry name" value="THIOL:DISULFIDE INTERCHANGE PROTEIN DSBC-RELATED"/>
    <property type="match status" value="1"/>
</dbReference>
<name>A0A1J5P2T8_9ZZZZ</name>
<dbReference type="InterPro" id="IPR051470">
    <property type="entry name" value="Thiol:disulfide_interchange"/>
</dbReference>
<dbReference type="InterPro" id="IPR041205">
    <property type="entry name" value="ScsC_N"/>
</dbReference>
<dbReference type="AlphaFoldDB" id="A0A1J5P2T8"/>
<dbReference type="PANTHER" id="PTHR35272:SF3">
    <property type="entry name" value="THIOL:DISULFIDE INTERCHANGE PROTEIN DSBC"/>
    <property type="match status" value="1"/>
</dbReference>
<feature type="domain" description="Thioredoxin" evidence="1">
    <location>
        <begin position="57"/>
        <end position="236"/>
    </location>
</feature>
<dbReference type="GO" id="GO:0016491">
    <property type="term" value="F:oxidoreductase activity"/>
    <property type="evidence" value="ECO:0007669"/>
    <property type="project" value="InterPro"/>
</dbReference>
<dbReference type="SUPFAM" id="SSF52833">
    <property type="entry name" value="Thioredoxin-like"/>
    <property type="match status" value="1"/>
</dbReference>
<organism evidence="2">
    <name type="scientific">mine drainage metagenome</name>
    <dbReference type="NCBI Taxonomy" id="410659"/>
    <lineage>
        <taxon>unclassified sequences</taxon>
        <taxon>metagenomes</taxon>
        <taxon>ecological metagenomes</taxon>
    </lineage>
</organism>